<keyword evidence="3" id="KW-0547">Nucleotide-binding</keyword>
<dbReference type="Pfam" id="PF00005">
    <property type="entry name" value="ABC_tran"/>
    <property type="match status" value="1"/>
</dbReference>
<dbReference type="InterPro" id="IPR015860">
    <property type="entry name" value="ABC_transpr_TagH-like"/>
</dbReference>
<accession>A0A9X2NGM1</accession>
<evidence type="ECO:0000256" key="2">
    <source>
        <dbReference type="ARBA" id="ARBA00022448"/>
    </source>
</evidence>
<dbReference type="InterPro" id="IPR003593">
    <property type="entry name" value="AAA+_ATPase"/>
</dbReference>
<comment type="similarity">
    <text evidence="1">Belongs to the ABC transporter superfamily.</text>
</comment>
<dbReference type="Gene3D" id="3.40.50.300">
    <property type="entry name" value="P-loop containing nucleotide triphosphate hydrolases"/>
    <property type="match status" value="1"/>
</dbReference>
<dbReference type="AlphaFoldDB" id="A0A9X2NGM1"/>
<dbReference type="InterPro" id="IPR027417">
    <property type="entry name" value="P-loop_NTPase"/>
</dbReference>
<evidence type="ECO:0000256" key="3">
    <source>
        <dbReference type="ARBA" id="ARBA00022741"/>
    </source>
</evidence>
<reference evidence="6" key="1">
    <citation type="submission" date="2022-06" db="EMBL/GenBank/DDBJ databases">
        <title>Amycolatopsis iheyaensis sp. nov., a new species of the genus Amycolatopsis isolated from soil in Iheya island, Japan.</title>
        <authorList>
            <person name="Ngamcharungchit C."/>
            <person name="Kanto H."/>
            <person name="Take A."/>
            <person name="Intra B."/>
            <person name="Matsumoto A."/>
            <person name="Panbangred W."/>
            <person name="Inahashi Y."/>
        </authorList>
    </citation>
    <scope>NUCLEOTIDE SEQUENCE</scope>
    <source>
        <strain evidence="6">OK19-0408</strain>
    </source>
</reference>
<dbReference type="InterPro" id="IPR017871">
    <property type="entry name" value="ABC_transporter-like_CS"/>
</dbReference>
<keyword evidence="2" id="KW-0813">Transport</keyword>
<proteinExistence type="inferred from homology"/>
<dbReference type="GO" id="GO:0016887">
    <property type="term" value="F:ATP hydrolysis activity"/>
    <property type="evidence" value="ECO:0007669"/>
    <property type="project" value="InterPro"/>
</dbReference>
<name>A0A9X2NGM1_9PSEU</name>
<dbReference type="PANTHER" id="PTHR46743:SF2">
    <property type="entry name" value="TEICHOIC ACIDS EXPORT ATP-BINDING PROTEIN TAGH"/>
    <property type="match status" value="1"/>
</dbReference>
<dbReference type="InterPro" id="IPR003439">
    <property type="entry name" value="ABC_transporter-like_ATP-bd"/>
</dbReference>
<evidence type="ECO:0000313" key="6">
    <source>
        <dbReference type="EMBL" id="MCR6487452.1"/>
    </source>
</evidence>
<dbReference type="InterPro" id="IPR050683">
    <property type="entry name" value="Bact_Polysacc_Export_ATP-bd"/>
</dbReference>
<dbReference type="CDD" id="cd03220">
    <property type="entry name" value="ABC_KpsT_Wzt"/>
    <property type="match status" value="1"/>
</dbReference>
<evidence type="ECO:0000259" key="5">
    <source>
        <dbReference type="PROSITE" id="PS50893"/>
    </source>
</evidence>
<dbReference type="RefSeq" id="WP_257924018.1">
    <property type="nucleotide sequence ID" value="NZ_JAMXQV010000019.1"/>
</dbReference>
<sequence>MVSIEVRDASVDFPVFDAKTRSLKKRVLGKVGGQIDADAKTPVIEALRDITLSLSEGDRVGLVGHNGAGKSTLLRLLSGIYEPTRGSARVTGRIAPVFDLGVGLDPEVSGVENIMIRGLFLGMTRKQMARRVDDIAEFTELGDYLSLPLRTYSAGMRVRLALGVVTTIDPEILILDEGLGAIDAAFLAKARGRLVDLARRAGALVFASHSDELLRELCTSALWLDEGRIRDHGPLEDVLAAYHRR</sequence>
<keyword evidence="7" id="KW-1185">Reference proteome</keyword>
<organism evidence="6 7">
    <name type="scientific">Amycolatopsis iheyensis</name>
    <dbReference type="NCBI Taxonomy" id="2945988"/>
    <lineage>
        <taxon>Bacteria</taxon>
        <taxon>Bacillati</taxon>
        <taxon>Actinomycetota</taxon>
        <taxon>Actinomycetes</taxon>
        <taxon>Pseudonocardiales</taxon>
        <taxon>Pseudonocardiaceae</taxon>
        <taxon>Amycolatopsis</taxon>
    </lineage>
</organism>
<dbReference type="SMART" id="SM00382">
    <property type="entry name" value="AAA"/>
    <property type="match status" value="1"/>
</dbReference>
<dbReference type="SUPFAM" id="SSF52540">
    <property type="entry name" value="P-loop containing nucleoside triphosphate hydrolases"/>
    <property type="match status" value="1"/>
</dbReference>
<gene>
    <name evidence="6" type="ORF">M8542_31950</name>
</gene>
<dbReference type="PROSITE" id="PS00211">
    <property type="entry name" value="ABC_TRANSPORTER_1"/>
    <property type="match status" value="1"/>
</dbReference>
<dbReference type="Proteomes" id="UP001144096">
    <property type="component" value="Unassembled WGS sequence"/>
</dbReference>
<evidence type="ECO:0000256" key="4">
    <source>
        <dbReference type="ARBA" id="ARBA00022840"/>
    </source>
</evidence>
<dbReference type="PROSITE" id="PS50893">
    <property type="entry name" value="ABC_TRANSPORTER_2"/>
    <property type="match status" value="1"/>
</dbReference>
<keyword evidence="4 6" id="KW-0067">ATP-binding</keyword>
<dbReference type="GO" id="GO:0016020">
    <property type="term" value="C:membrane"/>
    <property type="evidence" value="ECO:0007669"/>
    <property type="project" value="InterPro"/>
</dbReference>
<feature type="domain" description="ABC transporter" evidence="5">
    <location>
        <begin position="18"/>
        <end position="244"/>
    </location>
</feature>
<dbReference type="EMBL" id="JAMXQV010000019">
    <property type="protein sequence ID" value="MCR6487452.1"/>
    <property type="molecule type" value="Genomic_DNA"/>
</dbReference>
<evidence type="ECO:0000256" key="1">
    <source>
        <dbReference type="ARBA" id="ARBA00005417"/>
    </source>
</evidence>
<dbReference type="GO" id="GO:0140359">
    <property type="term" value="F:ABC-type transporter activity"/>
    <property type="evidence" value="ECO:0007669"/>
    <property type="project" value="InterPro"/>
</dbReference>
<protein>
    <submittedName>
        <fullName evidence="6">ABC transporter ATP-binding protein</fullName>
    </submittedName>
</protein>
<dbReference type="PANTHER" id="PTHR46743">
    <property type="entry name" value="TEICHOIC ACIDS EXPORT ATP-BINDING PROTEIN TAGH"/>
    <property type="match status" value="1"/>
</dbReference>
<comment type="caution">
    <text evidence="6">The sequence shown here is derived from an EMBL/GenBank/DDBJ whole genome shotgun (WGS) entry which is preliminary data.</text>
</comment>
<dbReference type="GO" id="GO:0005524">
    <property type="term" value="F:ATP binding"/>
    <property type="evidence" value="ECO:0007669"/>
    <property type="project" value="UniProtKB-KW"/>
</dbReference>
<evidence type="ECO:0000313" key="7">
    <source>
        <dbReference type="Proteomes" id="UP001144096"/>
    </source>
</evidence>